<comment type="subcellular location">
    <subcellularLocation>
        <location evidence="1 7">Cell membrane</location>
        <topology evidence="1 7">Multi-pass membrane protein</topology>
    </subcellularLocation>
</comment>
<evidence type="ECO:0000256" key="6">
    <source>
        <dbReference type="ARBA" id="ARBA00023136"/>
    </source>
</evidence>
<dbReference type="InterPro" id="IPR032816">
    <property type="entry name" value="VTT_dom"/>
</dbReference>
<dbReference type="PANTHER" id="PTHR12677:SF59">
    <property type="entry name" value="GOLGI APPARATUS MEMBRANE PROTEIN TVP38-RELATED"/>
    <property type="match status" value="1"/>
</dbReference>
<keyword evidence="6 7" id="KW-0472">Membrane</keyword>
<feature type="domain" description="VTT" evidence="8">
    <location>
        <begin position="72"/>
        <end position="188"/>
    </location>
</feature>
<evidence type="ECO:0000313" key="9">
    <source>
        <dbReference type="EMBL" id="SJM63637.1"/>
    </source>
</evidence>
<evidence type="ECO:0000259" key="8">
    <source>
        <dbReference type="Pfam" id="PF09335"/>
    </source>
</evidence>
<dbReference type="AlphaFoldDB" id="A0A1R4G6E9"/>
<comment type="similarity">
    <text evidence="2 7">Belongs to the TVP38/TMEM64 family.</text>
</comment>
<feature type="transmembrane region" description="Helical" evidence="7">
    <location>
        <begin position="58"/>
        <end position="85"/>
    </location>
</feature>
<feature type="transmembrane region" description="Helical" evidence="7">
    <location>
        <begin position="20"/>
        <end position="37"/>
    </location>
</feature>
<evidence type="ECO:0000256" key="7">
    <source>
        <dbReference type="RuleBase" id="RU366058"/>
    </source>
</evidence>
<dbReference type="Proteomes" id="UP000195787">
    <property type="component" value="Unassembled WGS sequence"/>
</dbReference>
<dbReference type="RefSeq" id="WP_234988531.1">
    <property type="nucleotide sequence ID" value="NZ_FUHU01000038.1"/>
</dbReference>
<evidence type="ECO:0000256" key="5">
    <source>
        <dbReference type="ARBA" id="ARBA00022989"/>
    </source>
</evidence>
<accession>A0A1R4G6E9</accession>
<feature type="transmembrane region" description="Helical" evidence="7">
    <location>
        <begin position="91"/>
        <end position="109"/>
    </location>
</feature>
<keyword evidence="5 7" id="KW-1133">Transmembrane helix</keyword>
<feature type="transmembrane region" description="Helical" evidence="7">
    <location>
        <begin position="168"/>
        <end position="189"/>
    </location>
</feature>
<evidence type="ECO:0000256" key="3">
    <source>
        <dbReference type="ARBA" id="ARBA00022475"/>
    </source>
</evidence>
<dbReference type="InterPro" id="IPR015414">
    <property type="entry name" value="TMEM64"/>
</dbReference>
<dbReference type="GO" id="GO:0005886">
    <property type="term" value="C:plasma membrane"/>
    <property type="evidence" value="ECO:0007669"/>
    <property type="project" value="UniProtKB-SubCell"/>
</dbReference>
<evidence type="ECO:0000256" key="1">
    <source>
        <dbReference type="ARBA" id="ARBA00004651"/>
    </source>
</evidence>
<keyword evidence="4 7" id="KW-0812">Transmembrane</keyword>
<dbReference type="GeneID" id="303173377"/>
<dbReference type="Pfam" id="PF09335">
    <property type="entry name" value="VTT_dom"/>
    <property type="match status" value="1"/>
</dbReference>
<dbReference type="EMBL" id="FUHU01000038">
    <property type="protein sequence ID" value="SJM63637.1"/>
    <property type="molecule type" value="Genomic_DNA"/>
</dbReference>
<proteinExistence type="inferred from homology"/>
<keyword evidence="10" id="KW-1185">Reference proteome</keyword>
<organism evidence="9 10">
    <name type="scientific">Agrococcus casei LMG 22410</name>
    <dbReference type="NCBI Taxonomy" id="1255656"/>
    <lineage>
        <taxon>Bacteria</taxon>
        <taxon>Bacillati</taxon>
        <taxon>Actinomycetota</taxon>
        <taxon>Actinomycetes</taxon>
        <taxon>Micrococcales</taxon>
        <taxon>Microbacteriaceae</taxon>
        <taxon>Agrococcus</taxon>
    </lineage>
</organism>
<evidence type="ECO:0000256" key="4">
    <source>
        <dbReference type="ARBA" id="ARBA00022692"/>
    </source>
</evidence>
<evidence type="ECO:0000313" key="10">
    <source>
        <dbReference type="Proteomes" id="UP000195787"/>
    </source>
</evidence>
<reference evidence="9 10" key="1">
    <citation type="submission" date="2017-02" db="EMBL/GenBank/DDBJ databases">
        <authorList>
            <person name="Peterson S.W."/>
        </authorList>
    </citation>
    <scope>NUCLEOTIDE SEQUENCE [LARGE SCALE GENOMIC DNA]</scope>
    <source>
        <strain evidence="9 10">LMG 22410</strain>
    </source>
</reference>
<dbReference type="PANTHER" id="PTHR12677">
    <property type="entry name" value="GOLGI APPARATUS MEMBRANE PROTEIN TVP38-RELATED"/>
    <property type="match status" value="1"/>
</dbReference>
<sequence length="230" mass="24428">MTEARDGHHAGPQWESLVRTGALITVALVMLWLAFNVRLPSISTLQEWILDLGWAGGLAFIGLYAVVAMTPIPVTIMAVAGGLLFGAGNGSILSVIGALLGSWAAYWLARMLGRDTVMKILGSHASKVQHHLQDAGFQAVCVLRLMPGFPYWPVNYGSGAFGVSQRDFLAASALATIPGQVSLVAIGAFVANATVANGVVIGVAWAVVIAMTIWAYREWRKARKQADDPS</sequence>
<keyword evidence="3 7" id="KW-1003">Cell membrane</keyword>
<gene>
    <name evidence="9" type="ORF">CZ674_09145</name>
</gene>
<name>A0A1R4G6E9_9MICO</name>
<feature type="transmembrane region" description="Helical" evidence="7">
    <location>
        <begin position="195"/>
        <end position="216"/>
    </location>
</feature>
<protein>
    <recommendedName>
        <fullName evidence="7">TVP38/TMEM64 family membrane protein</fullName>
    </recommendedName>
</protein>
<evidence type="ECO:0000256" key="2">
    <source>
        <dbReference type="ARBA" id="ARBA00008640"/>
    </source>
</evidence>